<gene>
    <name evidence="1" type="ORF">H5V45_19970</name>
</gene>
<dbReference type="AlphaFoldDB" id="A0A7X0VCC9"/>
<keyword evidence="2" id="KW-1185">Reference proteome</keyword>
<sequence length="149" mass="15120">MRLGRWVLVVGTALLLVVLAGVWGFGLAGRDRSGTPAVATVDGPMITLARELEVYPTAGVRGVLLDTDGCLTIAGSPVVFVYGSVWDPSGRGSVTFPAGDGVAVGKRVDGGGGFFDVDAGLGGLEGDGLAAARTCVERLGGLGVVLYWQ</sequence>
<name>A0A7X0VCC9_9ACTN</name>
<reference evidence="1 2" key="1">
    <citation type="submission" date="2020-08" db="EMBL/GenBank/DDBJ databases">
        <authorList>
            <person name="Seo M.-J."/>
        </authorList>
    </citation>
    <scope>NUCLEOTIDE SEQUENCE [LARGE SCALE GENOMIC DNA]</scope>
    <source>
        <strain evidence="1 2">KIGAM211</strain>
    </source>
</reference>
<protein>
    <submittedName>
        <fullName evidence="1">Uncharacterized protein</fullName>
    </submittedName>
</protein>
<dbReference type="Proteomes" id="UP000523955">
    <property type="component" value="Unassembled WGS sequence"/>
</dbReference>
<evidence type="ECO:0000313" key="1">
    <source>
        <dbReference type="EMBL" id="MBB6629606.1"/>
    </source>
</evidence>
<comment type="caution">
    <text evidence="1">The sequence shown here is derived from an EMBL/GenBank/DDBJ whole genome shotgun (WGS) entry which is preliminary data.</text>
</comment>
<dbReference type="EMBL" id="JACKXE010000002">
    <property type="protein sequence ID" value="MBB6629606.1"/>
    <property type="molecule type" value="Genomic_DNA"/>
</dbReference>
<accession>A0A7X0VCC9</accession>
<evidence type="ECO:0000313" key="2">
    <source>
        <dbReference type="Proteomes" id="UP000523955"/>
    </source>
</evidence>
<organism evidence="1 2">
    <name type="scientific">Nocardioides luti</name>
    <dbReference type="NCBI Taxonomy" id="2761101"/>
    <lineage>
        <taxon>Bacteria</taxon>
        <taxon>Bacillati</taxon>
        <taxon>Actinomycetota</taxon>
        <taxon>Actinomycetes</taxon>
        <taxon>Propionibacteriales</taxon>
        <taxon>Nocardioidaceae</taxon>
        <taxon>Nocardioides</taxon>
    </lineage>
</organism>
<dbReference type="RefSeq" id="WP_185254922.1">
    <property type="nucleotide sequence ID" value="NZ_JACKXE010000002.1"/>
</dbReference>
<proteinExistence type="predicted"/>